<name>A0ABR9UYU4_9CHRO</name>
<organism evidence="1 2">
    <name type="scientific">Gloeocapsopsis crepidinum LEGE 06123</name>
    <dbReference type="NCBI Taxonomy" id="588587"/>
    <lineage>
        <taxon>Bacteria</taxon>
        <taxon>Bacillati</taxon>
        <taxon>Cyanobacteriota</taxon>
        <taxon>Cyanophyceae</taxon>
        <taxon>Oscillatoriophycideae</taxon>
        <taxon>Chroococcales</taxon>
        <taxon>Chroococcaceae</taxon>
        <taxon>Gloeocapsopsis</taxon>
    </lineage>
</organism>
<dbReference type="RefSeq" id="WP_339384111.1">
    <property type="nucleotide sequence ID" value="NZ_CAWPMZ010000127.1"/>
</dbReference>
<gene>
    <name evidence="1" type="ORF">IQ230_22980</name>
</gene>
<protein>
    <recommendedName>
        <fullName evidence="3">Transposase</fullName>
    </recommendedName>
</protein>
<evidence type="ECO:0000313" key="2">
    <source>
        <dbReference type="Proteomes" id="UP000651156"/>
    </source>
</evidence>
<reference evidence="1 2" key="1">
    <citation type="submission" date="2020-10" db="EMBL/GenBank/DDBJ databases">
        <authorList>
            <person name="Castelo-Branco R."/>
            <person name="Eusebio N."/>
            <person name="Adriana R."/>
            <person name="Vieira A."/>
            <person name="Brugerolle De Fraissinette N."/>
            <person name="Rezende De Castro R."/>
            <person name="Schneider M.P."/>
            <person name="Vasconcelos V."/>
            <person name="Leao P.N."/>
        </authorList>
    </citation>
    <scope>NUCLEOTIDE SEQUENCE [LARGE SCALE GENOMIC DNA]</scope>
    <source>
        <strain evidence="1 2">LEGE 06123</strain>
    </source>
</reference>
<keyword evidence="2" id="KW-1185">Reference proteome</keyword>
<dbReference type="Proteomes" id="UP000651156">
    <property type="component" value="Unassembled WGS sequence"/>
</dbReference>
<dbReference type="EMBL" id="JADEWN010000079">
    <property type="protein sequence ID" value="MBE9193160.1"/>
    <property type="molecule type" value="Genomic_DNA"/>
</dbReference>
<accession>A0ABR9UYU4</accession>
<proteinExistence type="predicted"/>
<evidence type="ECO:0000313" key="1">
    <source>
        <dbReference type="EMBL" id="MBE9193160.1"/>
    </source>
</evidence>
<sequence length="69" mass="7630">MELPSTQISDRSARHTHNLASYIAQIFSGYELSALSSATNSAIPTTFIKKFDTIASRQKCQNSKEVIHS</sequence>
<comment type="caution">
    <text evidence="1">The sequence shown here is derived from an EMBL/GenBank/DDBJ whole genome shotgun (WGS) entry which is preliminary data.</text>
</comment>
<evidence type="ECO:0008006" key="3">
    <source>
        <dbReference type="Google" id="ProtNLM"/>
    </source>
</evidence>